<dbReference type="SUPFAM" id="SSF51735">
    <property type="entry name" value="NAD(P)-binding Rossmann-fold domains"/>
    <property type="match status" value="1"/>
</dbReference>
<dbReference type="InterPro" id="IPR036291">
    <property type="entry name" value="NAD(P)-bd_dom_sf"/>
</dbReference>
<dbReference type="GO" id="GO:0016020">
    <property type="term" value="C:membrane"/>
    <property type="evidence" value="ECO:0007669"/>
    <property type="project" value="TreeGrafter"/>
</dbReference>
<dbReference type="OrthoDB" id="9775296at2"/>
<dbReference type="GO" id="GO:0016491">
    <property type="term" value="F:oxidoreductase activity"/>
    <property type="evidence" value="ECO:0007669"/>
    <property type="project" value="UniProtKB-KW"/>
</dbReference>
<keyword evidence="7" id="KW-1185">Reference proteome</keyword>
<dbReference type="RefSeq" id="WP_114591660.1">
    <property type="nucleotide sequence ID" value="NZ_CAXIBR010000011.1"/>
</dbReference>
<sequence>MKVNGKIIAVTGGGDGIGRQVVLELLRRGARVVAVDIRQDALDATVDLAGAGDRLTTAVVDVTDRDAVAALPGRIEDDHGAVDGVINVAGIIQPFVRLADLDWEAIQRVVDVNLWGTLHVVKAFLPHLQKRPAAHVVTVSSMGGFLPVPGQAVYGATKAAVRLMTEALYAETMGTPVEVSVVFPGAVSTDITSNSGVDVPGGATGGSSRMPTTSPEDAASTILDGMEEGDLHIYVGKDAKLMGVANRVAPRRSIHLIQRQMRKLLG</sequence>
<evidence type="ECO:0000256" key="4">
    <source>
        <dbReference type="SAM" id="MobiDB-lite"/>
    </source>
</evidence>
<feature type="domain" description="Ketoreductase" evidence="5">
    <location>
        <begin position="6"/>
        <end position="191"/>
    </location>
</feature>
<keyword evidence="2" id="KW-0560">Oxidoreductase</keyword>
<feature type="compositionally biased region" description="Polar residues" evidence="4">
    <location>
        <begin position="206"/>
        <end position="215"/>
    </location>
</feature>
<dbReference type="Gene3D" id="3.40.50.720">
    <property type="entry name" value="NAD(P)-binding Rossmann-like Domain"/>
    <property type="match status" value="1"/>
</dbReference>
<dbReference type="AlphaFoldDB" id="A0A346XY12"/>
<evidence type="ECO:0000313" key="6">
    <source>
        <dbReference type="EMBL" id="AXV07109.1"/>
    </source>
</evidence>
<evidence type="ECO:0000256" key="3">
    <source>
        <dbReference type="RuleBase" id="RU000363"/>
    </source>
</evidence>
<gene>
    <name evidence="6" type="ORF">DVS28_a2428</name>
</gene>
<dbReference type="Proteomes" id="UP000264006">
    <property type="component" value="Chromosome"/>
</dbReference>
<proteinExistence type="inferred from homology"/>
<dbReference type="EMBL" id="CP031165">
    <property type="protein sequence ID" value="AXV07109.1"/>
    <property type="molecule type" value="Genomic_DNA"/>
</dbReference>
<evidence type="ECO:0000313" key="7">
    <source>
        <dbReference type="Proteomes" id="UP000264006"/>
    </source>
</evidence>
<dbReference type="Pfam" id="PF00106">
    <property type="entry name" value="adh_short"/>
    <property type="match status" value="1"/>
</dbReference>
<dbReference type="PANTHER" id="PTHR44196">
    <property type="entry name" value="DEHYDROGENASE/REDUCTASE SDR FAMILY MEMBER 7B"/>
    <property type="match status" value="1"/>
</dbReference>
<dbReference type="PRINTS" id="PR00080">
    <property type="entry name" value="SDRFAMILY"/>
</dbReference>
<dbReference type="InterPro" id="IPR057326">
    <property type="entry name" value="KR_dom"/>
</dbReference>
<protein>
    <submittedName>
        <fullName evidence="6">Short chain dehydrogenase</fullName>
    </submittedName>
</protein>
<dbReference type="PRINTS" id="PR00081">
    <property type="entry name" value="GDHRDH"/>
</dbReference>
<reference evidence="6 7" key="1">
    <citation type="submission" date="2018-09" db="EMBL/GenBank/DDBJ databases">
        <title>Complete genome sequence of Euzebya sp. DY32-46 isolated from seawater of Pacific Ocean.</title>
        <authorList>
            <person name="Xu L."/>
            <person name="Wu Y.-H."/>
            <person name="Xu X.-W."/>
        </authorList>
    </citation>
    <scope>NUCLEOTIDE SEQUENCE [LARGE SCALE GENOMIC DNA]</scope>
    <source>
        <strain evidence="6 7">DY32-46</strain>
    </source>
</reference>
<feature type="region of interest" description="Disordered" evidence="4">
    <location>
        <begin position="194"/>
        <end position="217"/>
    </location>
</feature>
<comment type="similarity">
    <text evidence="1 3">Belongs to the short-chain dehydrogenases/reductases (SDR) family.</text>
</comment>
<dbReference type="KEGG" id="euz:DVS28_a2428"/>
<dbReference type="SMART" id="SM00822">
    <property type="entry name" value="PKS_KR"/>
    <property type="match status" value="1"/>
</dbReference>
<dbReference type="InterPro" id="IPR002347">
    <property type="entry name" value="SDR_fam"/>
</dbReference>
<organism evidence="6 7">
    <name type="scientific">Euzebya pacifica</name>
    <dbReference type="NCBI Taxonomy" id="1608957"/>
    <lineage>
        <taxon>Bacteria</taxon>
        <taxon>Bacillati</taxon>
        <taxon>Actinomycetota</taxon>
        <taxon>Nitriliruptoria</taxon>
        <taxon>Euzebyales</taxon>
    </lineage>
</organism>
<evidence type="ECO:0000256" key="1">
    <source>
        <dbReference type="ARBA" id="ARBA00006484"/>
    </source>
</evidence>
<evidence type="ECO:0000259" key="5">
    <source>
        <dbReference type="SMART" id="SM00822"/>
    </source>
</evidence>
<dbReference type="PANTHER" id="PTHR44196:SF1">
    <property type="entry name" value="DEHYDROGENASE_REDUCTASE SDR FAMILY MEMBER 7B"/>
    <property type="match status" value="1"/>
</dbReference>
<evidence type="ECO:0000256" key="2">
    <source>
        <dbReference type="ARBA" id="ARBA00023002"/>
    </source>
</evidence>
<dbReference type="CDD" id="cd05233">
    <property type="entry name" value="SDR_c"/>
    <property type="match status" value="1"/>
</dbReference>
<name>A0A346XY12_9ACTN</name>
<accession>A0A346XY12</accession>